<dbReference type="GO" id="GO:0005737">
    <property type="term" value="C:cytoplasm"/>
    <property type="evidence" value="ECO:0007669"/>
    <property type="project" value="TreeGrafter"/>
</dbReference>
<dbReference type="PANTHER" id="PTHR12835:SF5">
    <property type="entry name" value="BIOTIN--PROTEIN LIGASE"/>
    <property type="match status" value="1"/>
</dbReference>
<gene>
    <name evidence="1" type="ORF">LSALG_LOCUS41659</name>
</gene>
<evidence type="ECO:0000313" key="2">
    <source>
        <dbReference type="Proteomes" id="UP001177003"/>
    </source>
</evidence>
<dbReference type="EMBL" id="OX465085">
    <property type="protein sequence ID" value="CAI9303206.1"/>
    <property type="molecule type" value="Genomic_DNA"/>
</dbReference>
<reference evidence="1" key="1">
    <citation type="submission" date="2023-04" db="EMBL/GenBank/DDBJ databases">
        <authorList>
            <person name="Vijverberg K."/>
            <person name="Xiong W."/>
            <person name="Schranz E."/>
        </authorList>
    </citation>
    <scope>NUCLEOTIDE SEQUENCE</scope>
</reference>
<dbReference type="AlphaFoldDB" id="A0AA36EMX0"/>
<protein>
    <submittedName>
        <fullName evidence="1">Uncharacterized protein</fullName>
    </submittedName>
</protein>
<keyword evidence="2" id="KW-1185">Reference proteome</keyword>
<evidence type="ECO:0000313" key="1">
    <source>
        <dbReference type="EMBL" id="CAI9303206.1"/>
    </source>
</evidence>
<dbReference type="GO" id="GO:0004077">
    <property type="term" value="F:biotin--[biotin carboxyl-carrier protein] ligase activity"/>
    <property type="evidence" value="ECO:0007669"/>
    <property type="project" value="TreeGrafter"/>
</dbReference>
<organism evidence="1 2">
    <name type="scientific">Lactuca saligna</name>
    <name type="common">Willowleaf lettuce</name>
    <dbReference type="NCBI Taxonomy" id="75948"/>
    <lineage>
        <taxon>Eukaryota</taxon>
        <taxon>Viridiplantae</taxon>
        <taxon>Streptophyta</taxon>
        <taxon>Embryophyta</taxon>
        <taxon>Tracheophyta</taxon>
        <taxon>Spermatophyta</taxon>
        <taxon>Magnoliopsida</taxon>
        <taxon>eudicotyledons</taxon>
        <taxon>Gunneridae</taxon>
        <taxon>Pentapetalae</taxon>
        <taxon>asterids</taxon>
        <taxon>campanulids</taxon>
        <taxon>Asterales</taxon>
        <taxon>Asteraceae</taxon>
        <taxon>Cichorioideae</taxon>
        <taxon>Cichorieae</taxon>
        <taxon>Lactucinae</taxon>
        <taxon>Lactuca</taxon>
    </lineage>
</organism>
<sequence length="357" mass="41343">MGLKWEEILCGSTYQSKIFNISRRHYITSTVFDKFEHFFHILIHEGFQPLKELYYKTWLHSGQRVIIQEKNQKHDLPIENVVTVQGLPSSGYLLANVDNGERCELHPDGNRLVEEDNAEELSVNGMTLKPKRSRKEGRTRLRELRTRRLIATLVWVKRVRDGKAFIHKSCTTTNYKPALRLKILFNLYNLLKNPYSQFYVYMNALKLAMNGKVIEHIIPSFKKIDSFLKEWNLGVHDQRGIFLTISNILKKHKREEHNLKDSNGYQSNNAPAYAHNVHVSLLPLFLFTSYSLKHFTLTSIEIGACNIMPKTPWDFPALTTLHIRGIVLCGGMTIEKGKKMDKLNPNIIYCATKSNLT</sequence>
<proteinExistence type="predicted"/>
<dbReference type="PANTHER" id="PTHR12835">
    <property type="entry name" value="BIOTIN PROTEIN LIGASE"/>
    <property type="match status" value="1"/>
</dbReference>
<accession>A0AA36EMX0</accession>
<name>A0AA36EMX0_LACSI</name>
<dbReference type="Proteomes" id="UP001177003">
    <property type="component" value="Chromosome 9"/>
</dbReference>